<feature type="chain" id="PRO_5047184337" evidence="2">
    <location>
        <begin position="23"/>
        <end position="252"/>
    </location>
</feature>
<reference evidence="4 5" key="1">
    <citation type="submission" date="2024-09" db="EMBL/GenBank/DDBJ databases">
        <authorList>
            <person name="Sun Q."/>
            <person name="Mori K."/>
        </authorList>
    </citation>
    <scope>NUCLEOTIDE SEQUENCE [LARGE SCALE GENOMIC DNA]</scope>
    <source>
        <strain evidence="4 5">CCM 7468</strain>
    </source>
</reference>
<evidence type="ECO:0000259" key="3">
    <source>
        <dbReference type="Pfam" id="PF08239"/>
    </source>
</evidence>
<accession>A0ABV6IMG4</accession>
<evidence type="ECO:0000313" key="4">
    <source>
        <dbReference type="EMBL" id="MFC0384798.1"/>
    </source>
</evidence>
<comment type="caution">
    <text evidence="4">The sequence shown here is derived from an EMBL/GenBank/DDBJ whole genome shotgun (WGS) entry which is preliminary data.</text>
</comment>
<sequence>MRSAFLPAAAVLALGLAAPAAAAPGFATSPAELRAGPGVEYPPVAFIPGGVPVEILGCLQGYDWCDVGYGPSRGWLPAGYLQYVYQNRGLPLVEYGPRFGVPVVGFSLGDYWGHHYRDRPWYAERDRWRGPPPRAEFRGPPPPDWRRDGPPGRGPDWRDGRGPDWRDGRHDGRADWRDDRRGPPPAPGRGPGEGDRGRDGRWDGRGEGRGPDHRGSDHRGSDHRGSDHRGSDHRGSDHRDPDHRGPGDRGPR</sequence>
<evidence type="ECO:0000313" key="5">
    <source>
        <dbReference type="Proteomes" id="UP001589789"/>
    </source>
</evidence>
<dbReference type="InterPro" id="IPR003646">
    <property type="entry name" value="SH3-like_bac-type"/>
</dbReference>
<dbReference type="Pfam" id="PF08239">
    <property type="entry name" value="SH3_3"/>
    <property type="match status" value="1"/>
</dbReference>
<feature type="compositionally biased region" description="Pro residues" evidence="1">
    <location>
        <begin position="130"/>
        <end position="143"/>
    </location>
</feature>
<feature type="region of interest" description="Disordered" evidence="1">
    <location>
        <begin position="124"/>
        <end position="252"/>
    </location>
</feature>
<keyword evidence="5" id="KW-1185">Reference proteome</keyword>
<dbReference type="Proteomes" id="UP001589789">
    <property type="component" value="Unassembled WGS sequence"/>
</dbReference>
<feature type="domain" description="SH3b" evidence="3">
    <location>
        <begin position="32"/>
        <end position="82"/>
    </location>
</feature>
<keyword evidence="2" id="KW-0732">Signal</keyword>
<proteinExistence type="predicted"/>
<evidence type="ECO:0000256" key="2">
    <source>
        <dbReference type="SAM" id="SignalP"/>
    </source>
</evidence>
<dbReference type="Gene3D" id="2.30.30.40">
    <property type="entry name" value="SH3 Domains"/>
    <property type="match status" value="1"/>
</dbReference>
<protein>
    <submittedName>
        <fullName evidence="4">SH3 domain-containing protein</fullName>
    </submittedName>
</protein>
<organism evidence="4 5">
    <name type="scientific">Muricoccus vinaceus</name>
    <dbReference type="NCBI Taxonomy" id="424704"/>
    <lineage>
        <taxon>Bacteria</taxon>
        <taxon>Pseudomonadati</taxon>
        <taxon>Pseudomonadota</taxon>
        <taxon>Alphaproteobacteria</taxon>
        <taxon>Acetobacterales</taxon>
        <taxon>Roseomonadaceae</taxon>
        <taxon>Muricoccus</taxon>
    </lineage>
</organism>
<feature type="signal peptide" evidence="2">
    <location>
        <begin position="1"/>
        <end position="22"/>
    </location>
</feature>
<name>A0ABV6IMG4_9PROT</name>
<feature type="compositionally biased region" description="Basic and acidic residues" evidence="1">
    <location>
        <begin position="144"/>
        <end position="182"/>
    </location>
</feature>
<feature type="compositionally biased region" description="Basic and acidic residues" evidence="1">
    <location>
        <begin position="192"/>
        <end position="252"/>
    </location>
</feature>
<dbReference type="RefSeq" id="WP_377048915.1">
    <property type="nucleotide sequence ID" value="NZ_JBHLVZ010000002.1"/>
</dbReference>
<dbReference type="EMBL" id="JBHLVZ010000002">
    <property type="protein sequence ID" value="MFC0384798.1"/>
    <property type="molecule type" value="Genomic_DNA"/>
</dbReference>
<evidence type="ECO:0000256" key="1">
    <source>
        <dbReference type="SAM" id="MobiDB-lite"/>
    </source>
</evidence>
<gene>
    <name evidence="4" type="ORF">ACFFIC_04440</name>
</gene>